<dbReference type="PANTHER" id="PTHR43421">
    <property type="entry name" value="METALLOPROTEASE PMBA"/>
    <property type="match status" value="1"/>
</dbReference>
<dbReference type="InterPro" id="IPR045570">
    <property type="entry name" value="Metalloprtase-TldD/E_cen_dom"/>
</dbReference>
<dbReference type="Gene3D" id="3.30.2290.10">
    <property type="entry name" value="PmbA/TldD superfamily"/>
    <property type="match status" value="1"/>
</dbReference>
<dbReference type="Pfam" id="PF01523">
    <property type="entry name" value="PmbA_TldD_1st"/>
    <property type="match status" value="1"/>
</dbReference>
<dbReference type="InterPro" id="IPR045569">
    <property type="entry name" value="Metalloprtase-TldD/E_C"/>
</dbReference>
<dbReference type="InterPro" id="IPR036059">
    <property type="entry name" value="TldD/PmbA_sf"/>
</dbReference>
<feature type="domain" description="Metalloprotease TldD/E C-terminal" evidence="2">
    <location>
        <begin position="214"/>
        <end position="428"/>
    </location>
</feature>
<dbReference type="InterPro" id="IPR002510">
    <property type="entry name" value="Metalloprtase-TldD/E_N"/>
</dbReference>
<organism evidence="4 5">
    <name type="scientific">Methanoculleus frigidifontis</name>
    <dbReference type="NCBI Taxonomy" id="2584085"/>
    <lineage>
        <taxon>Archaea</taxon>
        <taxon>Methanobacteriati</taxon>
        <taxon>Methanobacteriota</taxon>
        <taxon>Stenosarchaea group</taxon>
        <taxon>Methanomicrobia</taxon>
        <taxon>Methanomicrobiales</taxon>
        <taxon>Methanomicrobiaceae</taxon>
        <taxon>Methanoculleus</taxon>
    </lineage>
</organism>
<dbReference type="Proteomes" id="UP001168338">
    <property type="component" value="Unassembled WGS sequence"/>
</dbReference>
<feature type="domain" description="Metalloprotease TldD/E central" evidence="3">
    <location>
        <begin position="123"/>
        <end position="204"/>
    </location>
</feature>
<sequence>MKGEYLIDDIIREGRHHADEVEVFYVRGSSISAEIKQSIIGAAEASREWAVAIRTIKDGRIGISSTSDPAKWRECLDAALASGRIATPQEWHGLPKPADIVSTAPSADRELVVDAGGAADLIARLLEGAAEYPVDVAGGGADLARSHLTIANSSGVLYGMERTSASVSLEAIREHSTGYEFAASPFTADIDPRSVGEQAAFLASHSVGGQEILTGRYDVVLSPIAAAQLIGTILVPALSGRNVKAGRSYLAGKLGEQCMDESLSIVDDPFARGMGSTCWDGEGVPTQQLDFVRDGELRCFAYDLKTAYRYGEDSTGSATRSGAGGAPAIGLHNLVVDGPRTRVDDERAIFVHTVVGAHTANPFSGDFSIEVSNAYWIEDGVAGDPIRTAMFAGNLFEMLRSVDGLGEDSRIVGRLILPSIRFNNQHIVGT</sequence>
<feature type="domain" description="Metalloprotease TldD/E N-terminal" evidence="1">
    <location>
        <begin position="21"/>
        <end position="81"/>
    </location>
</feature>
<evidence type="ECO:0000259" key="1">
    <source>
        <dbReference type="Pfam" id="PF01523"/>
    </source>
</evidence>
<reference evidence="4" key="1">
    <citation type="submission" date="2019-05" db="EMBL/GenBank/DDBJ databases">
        <title>Methanoculleus sp. FWC-SCC1, a methanogenic archaeon isolated from deep marine cold seep.</title>
        <authorList>
            <person name="Chen Y.-W."/>
            <person name="Chen S.-C."/>
            <person name="Teng N.-H."/>
            <person name="Lai M.-C."/>
        </authorList>
    </citation>
    <scope>NUCLEOTIDE SEQUENCE</scope>
    <source>
        <strain evidence="4">FWC-SCC1</strain>
    </source>
</reference>
<dbReference type="Pfam" id="PF19289">
    <property type="entry name" value="PmbA_TldD_3rd"/>
    <property type="match status" value="1"/>
</dbReference>
<evidence type="ECO:0000313" key="5">
    <source>
        <dbReference type="Proteomes" id="UP001168338"/>
    </source>
</evidence>
<evidence type="ECO:0000259" key="3">
    <source>
        <dbReference type="Pfam" id="PF19290"/>
    </source>
</evidence>
<dbReference type="PANTHER" id="PTHR43421:SF1">
    <property type="entry name" value="METALLOPROTEASE PMBA"/>
    <property type="match status" value="1"/>
</dbReference>
<dbReference type="InterPro" id="IPR047657">
    <property type="entry name" value="PmbA"/>
</dbReference>
<dbReference type="RefSeq" id="WP_301663809.1">
    <property type="nucleotide sequence ID" value="NZ_VCYH01000004.1"/>
</dbReference>
<dbReference type="Pfam" id="PF19290">
    <property type="entry name" value="PmbA_TldD_2nd"/>
    <property type="match status" value="1"/>
</dbReference>
<accession>A0ABT8M9S7</accession>
<keyword evidence="5" id="KW-1185">Reference proteome</keyword>
<dbReference type="EMBL" id="VCYH01000004">
    <property type="protein sequence ID" value="MDN7024693.1"/>
    <property type="molecule type" value="Genomic_DNA"/>
</dbReference>
<dbReference type="InterPro" id="IPR035068">
    <property type="entry name" value="TldD/PmbA_N"/>
</dbReference>
<comment type="caution">
    <text evidence="4">The sequence shown here is derived from an EMBL/GenBank/DDBJ whole genome shotgun (WGS) entry which is preliminary data.</text>
</comment>
<evidence type="ECO:0000259" key="2">
    <source>
        <dbReference type="Pfam" id="PF19289"/>
    </source>
</evidence>
<gene>
    <name evidence="4" type="ORF">FGU65_07300</name>
</gene>
<evidence type="ECO:0000313" key="4">
    <source>
        <dbReference type="EMBL" id="MDN7024693.1"/>
    </source>
</evidence>
<name>A0ABT8M9S7_9EURY</name>
<dbReference type="SUPFAM" id="SSF111283">
    <property type="entry name" value="Putative modulator of DNA gyrase, PmbA/TldD"/>
    <property type="match status" value="1"/>
</dbReference>
<proteinExistence type="predicted"/>
<protein>
    <submittedName>
        <fullName evidence="4">TldD/PmbA family protein</fullName>
    </submittedName>
</protein>